<dbReference type="EMBL" id="KN733973">
    <property type="protein sequence ID" value="KIH57755.1"/>
    <property type="molecule type" value="Genomic_DNA"/>
</dbReference>
<keyword evidence="2" id="KW-1185">Reference proteome</keyword>
<dbReference type="AlphaFoldDB" id="A0A0C2G9V6"/>
<protein>
    <submittedName>
        <fullName evidence="1">Uncharacterized protein</fullName>
    </submittedName>
</protein>
<sequence>MKWDHASENDECITQTPDENVQLLTGVARVKDFVHNLRKEVEVLLDMGSLISLSFVETWPKNFDLCATHGRILGYLPLVPKNLSH</sequence>
<reference evidence="1 2" key="1">
    <citation type="submission" date="2013-12" db="EMBL/GenBank/DDBJ databases">
        <title>Draft genome of the parsitic nematode Ancylostoma duodenale.</title>
        <authorList>
            <person name="Mitreva M."/>
        </authorList>
    </citation>
    <scope>NUCLEOTIDE SEQUENCE [LARGE SCALE GENOMIC DNA]</scope>
    <source>
        <strain evidence="1 2">Zhejiang</strain>
    </source>
</reference>
<evidence type="ECO:0000313" key="2">
    <source>
        <dbReference type="Proteomes" id="UP000054047"/>
    </source>
</evidence>
<accession>A0A0C2G9V6</accession>
<organism evidence="1 2">
    <name type="scientific">Ancylostoma duodenale</name>
    <dbReference type="NCBI Taxonomy" id="51022"/>
    <lineage>
        <taxon>Eukaryota</taxon>
        <taxon>Metazoa</taxon>
        <taxon>Ecdysozoa</taxon>
        <taxon>Nematoda</taxon>
        <taxon>Chromadorea</taxon>
        <taxon>Rhabditida</taxon>
        <taxon>Rhabditina</taxon>
        <taxon>Rhabditomorpha</taxon>
        <taxon>Strongyloidea</taxon>
        <taxon>Ancylostomatidae</taxon>
        <taxon>Ancylostomatinae</taxon>
        <taxon>Ancylostoma</taxon>
    </lineage>
</organism>
<gene>
    <name evidence="1" type="ORF">ANCDUO_12051</name>
</gene>
<evidence type="ECO:0000313" key="1">
    <source>
        <dbReference type="EMBL" id="KIH57755.1"/>
    </source>
</evidence>
<dbReference type="Proteomes" id="UP000054047">
    <property type="component" value="Unassembled WGS sequence"/>
</dbReference>
<proteinExistence type="predicted"/>
<name>A0A0C2G9V6_9BILA</name>